<comment type="caution">
    <text evidence="1">The sequence shown here is derived from an EMBL/GenBank/DDBJ whole genome shotgun (WGS) entry which is preliminary data.</text>
</comment>
<dbReference type="Proteomes" id="UP000004508">
    <property type="component" value="Unassembled WGS sequence"/>
</dbReference>
<evidence type="ECO:0000313" key="1">
    <source>
        <dbReference type="EMBL" id="EFH81458.1"/>
    </source>
</evidence>
<sequence>MNVAGKVHFHEVDFVFLLRIVPRFLTINRLQEVATQRFYTHRPARRAGSRAYVSYSCALSTGYIDIS</sequence>
<dbReference type="EMBL" id="ADVG01000004">
    <property type="protein sequence ID" value="EFH81458.1"/>
    <property type="molecule type" value="Genomic_DNA"/>
</dbReference>
<protein>
    <submittedName>
        <fullName evidence="1">Uncharacterized protein</fullName>
    </submittedName>
</protein>
<keyword evidence="2" id="KW-1185">Reference proteome</keyword>
<organism evidence="1 2">
    <name type="scientific">Ktedonobacter racemifer DSM 44963</name>
    <dbReference type="NCBI Taxonomy" id="485913"/>
    <lineage>
        <taxon>Bacteria</taxon>
        <taxon>Bacillati</taxon>
        <taxon>Chloroflexota</taxon>
        <taxon>Ktedonobacteria</taxon>
        <taxon>Ktedonobacterales</taxon>
        <taxon>Ktedonobacteraceae</taxon>
        <taxon>Ktedonobacter</taxon>
    </lineage>
</organism>
<dbReference type="AlphaFoldDB" id="D6U4M8"/>
<dbReference type="InParanoid" id="D6U4M8"/>
<reference evidence="1 2" key="1">
    <citation type="journal article" date="2011" name="Stand. Genomic Sci.">
        <title>Non-contiguous finished genome sequence and contextual data of the filamentous soil bacterium Ktedonobacter racemifer type strain (SOSP1-21).</title>
        <authorList>
            <person name="Chang Y.J."/>
            <person name="Land M."/>
            <person name="Hauser L."/>
            <person name="Chertkov O."/>
            <person name="Del Rio T.G."/>
            <person name="Nolan M."/>
            <person name="Copeland A."/>
            <person name="Tice H."/>
            <person name="Cheng J.F."/>
            <person name="Lucas S."/>
            <person name="Han C."/>
            <person name="Goodwin L."/>
            <person name="Pitluck S."/>
            <person name="Ivanova N."/>
            <person name="Ovchinikova G."/>
            <person name="Pati A."/>
            <person name="Chen A."/>
            <person name="Palaniappan K."/>
            <person name="Mavromatis K."/>
            <person name="Liolios K."/>
            <person name="Brettin T."/>
            <person name="Fiebig A."/>
            <person name="Rohde M."/>
            <person name="Abt B."/>
            <person name="Goker M."/>
            <person name="Detter J.C."/>
            <person name="Woyke T."/>
            <person name="Bristow J."/>
            <person name="Eisen J.A."/>
            <person name="Markowitz V."/>
            <person name="Hugenholtz P."/>
            <person name="Kyrpides N.C."/>
            <person name="Klenk H.P."/>
            <person name="Lapidus A."/>
        </authorList>
    </citation>
    <scope>NUCLEOTIDE SEQUENCE [LARGE SCALE GENOMIC DNA]</scope>
    <source>
        <strain evidence="2">DSM 44963</strain>
    </source>
</reference>
<evidence type="ECO:0000313" key="2">
    <source>
        <dbReference type="Proteomes" id="UP000004508"/>
    </source>
</evidence>
<gene>
    <name evidence="1" type="ORF">Krac_2182</name>
</gene>
<accession>D6U4M8</accession>
<dbReference type="STRING" id="485913.Krac_2182"/>
<proteinExistence type="predicted"/>
<name>D6U4M8_KTERA</name>